<reference evidence="2" key="1">
    <citation type="submission" date="2022-03" db="EMBL/GenBank/DDBJ databases">
        <title>ESBL-producing Moellerella wisconsensis and Escherichia marmotae isolated from wild game meat.</title>
        <authorList>
            <person name="Biggel M."/>
        </authorList>
    </citation>
    <scope>NUCLEOTIDE SEQUENCE</scope>
    <source>
        <strain evidence="2">W51</strain>
    </source>
</reference>
<dbReference type="GO" id="GO:0043709">
    <property type="term" value="P:cell adhesion involved in single-species biofilm formation"/>
    <property type="evidence" value="ECO:0007669"/>
    <property type="project" value="TreeGrafter"/>
</dbReference>
<name>A0A9Q8Q2U7_9GAMM</name>
<dbReference type="InterPro" id="IPR050263">
    <property type="entry name" value="Bact_Fimbrial_Adh_Pro"/>
</dbReference>
<dbReference type="InterPro" id="IPR036937">
    <property type="entry name" value="Adhesion_dom_fimbrial_sf"/>
</dbReference>
<dbReference type="EMBL" id="CP093245">
    <property type="protein sequence ID" value="UNH32078.1"/>
    <property type="molecule type" value="Genomic_DNA"/>
</dbReference>
<dbReference type="SUPFAM" id="SSF49401">
    <property type="entry name" value="Bacterial adhesins"/>
    <property type="match status" value="1"/>
</dbReference>
<dbReference type="Gene3D" id="2.60.40.1090">
    <property type="entry name" value="Fimbrial-type adhesion domain"/>
    <property type="match status" value="1"/>
</dbReference>
<dbReference type="PANTHER" id="PTHR33420:SF25">
    <property type="entry name" value="PROTEIN FIMF"/>
    <property type="match status" value="1"/>
</dbReference>
<dbReference type="GeneID" id="79717078"/>
<dbReference type="RefSeq" id="WP_052956422.1">
    <property type="nucleotide sequence ID" value="NZ_CAWMFK010000071.1"/>
</dbReference>
<accession>A0A9Q8Q2U7</accession>
<evidence type="ECO:0000259" key="1">
    <source>
        <dbReference type="Pfam" id="PF00419"/>
    </source>
</evidence>
<protein>
    <submittedName>
        <fullName evidence="2">Type 1 fimbrial protein</fullName>
    </submittedName>
</protein>
<dbReference type="Pfam" id="PF00419">
    <property type="entry name" value="Fimbrial"/>
    <property type="match status" value="1"/>
</dbReference>
<dbReference type="GO" id="GO:0009289">
    <property type="term" value="C:pilus"/>
    <property type="evidence" value="ECO:0007669"/>
    <property type="project" value="InterPro"/>
</dbReference>
<dbReference type="AlphaFoldDB" id="A0A9Q8Q2U7"/>
<evidence type="ECO:0000313" key="3">
    <source>
        <dbReference type="Proteomes" id="UP000829116"/>
    </source>
</evidence>
<dbReference type="Proteomes" id="UP000829116">
    <property type="component" value="Chromosome"/>
</dbReference>
<dbReference type="PANTHER" id="PTHR33420">
    <property type="entry name" value="FIMBRIAL SUBUNIT ELFA-RELATED"/>
    <property type="match status" value="1"/>
</dbReference>
<dbReference type="InterPro" id="IPR008966">
    <property type="entry name" value="Adhesion_dom_sf"/>
</dbReference>
<feature type="domain" description="Fimbrial-type adhesion" evidence="1">
    <location>
        <begin position="37"/>
        <end position="181"/>
    </location>
</feature>
<organism evidence="2 3">
    <name type="scientific">Moellerella wisconsensis</name>
    <dbReference type="NCBI Taxonomy" id="158849"/>
    <lineage>
        <taxon>Bacteria</taxon>
        <taxon>Pseudomonadati</taxon>
        <taxon>Pseudomonadota</taxon>
        <taxon>Gammaproteobacteria</taxon>
        <taxon>Enterobacterales</taxon>
        <taxon>Morganellaceae</taxon>
        <taxon>Moellerella</taxon>
    </lineage>
</organism>
<gene>
    <name evidence="2" type="ORF">MNY72_07305</name>
</gene>
<proteinExistence type="predicted"/>
<evidence type="ECO:0000313" key="2">
    <source>
        <dbReference type="EMBL" id="UNH32078.1"/>
    </source>
</evidence>
<sequence>MKIVSQLIFLFLTFLYIHVSLNSAMAENLGILQTRIVIQGTLIGNTCDIENNDIKVDMGRYTNKDLQFHDRMPSVPFEIHIKNCGADFENDAKITFTGNESSDFDLQGFLALDSTSTASGFAIGFENDTGRFLPLYQQSKIYPIKGDSGVMRFHAFLKANKKSNNIVNGEFFATANFLIEYE</sequence>
<dbReference type="InterPro" id="IPR000259">
    <property type="entry name" value="Adhesion_dom_fimbrial"/>
</dbReference>